<reference evidence="1 2" key="1">
    <citation type="submission" date="2016-11" db="EMBL/GenBank/DDBJ databases">
        <authorList>
            <person name="Jaros S."/>
            <person name="Januszkiewicz K."/>
            <person name="Wedrychowicz H."/>
        </authorList>
    </citation>
    <scope>NUCLEOTIDE SEQUENCE [LARGE SCALE GENOMIC DNA]</scope>
    <source>
        <strain evidence="1 2">DSM 44666</strain>
    </source>
</reference>
<dbReference type="InterPro" id="IPR016181">
    <property type="entry name" value="Acyl_CoA_acyltransferase"/>
</dbReference>
<accession>A0A1M4WHQ7</accession>
<protein>
    <submittedName>
        <fullName evidence="1">Acetyltransferase (GNAT) domain-containing protein</fullName>
    </submittedName>
</protein>
<evidence type="ECO:0000313" key="1">
    <source>
        <dbReference type="EMBL" id="SHE80766.1"/>
    </source>
</evidence>
<dbReference type="SUPFAM" id="SSF55729">
    <property type="entry name" value="Acyl-CoA N-acyltransferases (Nat)"/>
    <property type="match status" value="1"/>
</dbReference>
<sequence length="385" mass="45269">MSYIPRLYTKDNWEQLHPSSSTEKQVAYRYLSPFVLGDVSSFISNINTEIQVIELENHLLPVTINQREYQNAYSCSPITQYITCAKEELWELRDPYLEKTLSTLLSTLRYLLKLGQLNRVVIVNNWLLSTNLYPPISQEQINWITSYLIKQFPKHAILFRSITAYHPIGLHASLLQAGYQAVPSRQVYYYAPSQWNHLKSRQRNLLRRELRFYTQSAYQWRKDQKKWTEKELHRIIDLYQQLYIEKYSPNHPRLTTQWLQHAIQSGWLHVGVLEKAGQIDAAYGYFMQNKMMTTPLLGYQTSIPQKEGLYRILSRLLVKEASANSLLQHQSSGAAAFKRDRGAFAKIEYTMAYTKHLPFQQRKSWAFLQSLLEKIALPIITKRKL</sequence>
<keyword evidence="1" id="KW-0808">Transferase</keyword>
<dbReference type="RefSeq" id="WP_073154312.1">
    <property type="nucleotide sequence ID" value="NZ_FQVL01000003.1"/>
</dbReference>
<dbReference type="AlphaFoldDB" id="A0A1M4WHQ7"/>
<dbReference type="Proteomes" id="UP000184476">
    <property type="component" value="Unassembled WGS sequence"/>
</dbReference>
<dbReference type="GO" id="GO:0016740">
    <property type="term" value="F:transferase activity"/>
    <property type="evidence" value="ECO:0007669"/>
    <property type="project" value="UniProtKB-KW"/>
</dbReference>
<evidence type="ECO:0000313" key="2">
    <source>
        <dbReference type="Proteomes" id="UP000184476"/>
    </source>
</evidence>
<proteinExistence type="predicted"/>
<organism evidence="1 2">
    <name type="scientific">Seinonella peptonophila</name>
    <dbReference type="NCBI Taxonomy" id="112248"/>
    <lineage>
        <taxon>Bacteria</taxon>
        <taxon>Bacillati</taxon>
        <taxon>Bacillota</taxon>
        <taxon>Bacilli</taxon>
        <taxon>Bacillales</taxon>
        <taxon>Thermoactinomycetaceae</taxon>
        <taxon>Seinonella</taxon>
    </lineage>
</organism>
<dbReference type="EMBL" id="FQVL01000003">
    <property type="protein sequence ID" value="SHE80766.1"/>
    <property type="molecule type" value="Genomic_DNA"/>
</dbReference>
<name>A0A1M4WHQ7_9BACL</name>
<dbReference type="STRING" id="112248.SAMN05444392_103227"/>
<keyword evidence="2" id="KW-1185">Reference proteome</keyword>
<gene>
    <name evidence="1" type="ORF">SAMN05444392_103227</name>
</gene>